<dbReference type="AlphaFoldDB" id="V4GN96"/>
<gene>
    <name evidence="5" type="ORF">K933_17222</name>
</gene>
<dbReference type="PANTHER" id="PTHR43432">
    <property type="entry name" value="SLR0285 PROTEIN"/>
    <property type="match status" value="1"/>
</dbReference>
<dbReference type="InterPro" id="IPR007197">
    <property type="entry name" value="rSAM"/>
</dbReference>
<dbReference type="SUPFAM" id="SSF102114">
    <property type="entry name" value="Radical SAM enzymes"/>
    <property type="match status" value="1"/>
</dbReference>
<dbReference type="OrthoDB" id="15538at2157"/>
<accession>V4GN96</accession>
<evidence type="ECO:0000313" key="5">
    <source>
        <dbReference type="EMBL" id="ESP86846.1"/>
    </source>
</evidence>
<evidence type="ECO:0000256" key="3">
    <source>
        <dbReference type="ARBA" id="ARBA00023014"/>
    </source>
</evidence>
<evidence type="ECO:0000256" key="1">
    <source>
        <dbReference type="ARBA" id="ARBA00022723"/>
    </source>
</evidence>
<evidence type="ECO:0000256" key="2">
    <source>
        <dbReference type="ARBA" id="ARBA00023004"/>
    </source>
</evidence>
<reference evidence="5 6" key="1">
    <citation type="journal article" date="2013" name="Genome Announc.">
        <title>Draft Genome Sequence of 'Candidatus Halobonum tyrrellensis' Strain G22, Isolated from the Hypersaline Waters of Lake Tyrrell, Australia.</title>
        <authorList>
            <person name="Ugalde J.A."/>
            <person name="Narasingarao P."/>
            <person name="Kuo S."/>
            <person name="Podell S."/>
            <person name="Allen E.E."/>
        </authorList>
    </citation>
    <scope>NUCLEOTIDE SEQUENCE [LARGE SCALE GENOMIC DNA]</scope>
    <source>
        <strain evidence="5 6">G22</strain>
    </source>
</reference>
<dbReference type="SFLD" id="SFLDG01084">
    <property type="entry name" value="Uncharacterised_Radical_SAM_Su"/>
    <property type="match status" value="1"/>
</dbReference>
<dbReference type="PANTHER" id="PTHR43432:SF3">
    <property type="entry name" value="SLR0285 PROTEIN"/>
    <property type="match status" value="1"/>
</dbReference>
<proteinExistence type="predicted"/>
<organism evidence="5 6">
    <name type="scientific">Candidatus Halobonum tyrrellensis G22</name>
    <dbReference type="NCBI Taxonomy" id="1324957"/>
    <lineage>
        <taxon>Archaea</taxon>
        <taxon>Methanobacteriati</taxon>
        <taxon>Methanobacteriota</taxon>
        <taxon>Stenosarchaea group</taxon>
        <taxon>Halobacteria</taxon>
        <taxon>Halobacteriales</taxon>
        <taxon>Haloferacaceae</taxon>
        <taxon>Candidatus Halobonum</taxon>
    </lineage>
</organism>
<dbReference type="Proteomes" id="UP000017840">
    <property type="component" value="Unassembled WGS sequence"/>
</dbReference>
<protein>
    <submittedName>
        <fullName evidence="5">Radical SAM protein</fullName>
    </submittedName>
</protein>
<dbReference type="EMBL" id="ASGZ01000070">
    <property type="protein sequence ID" value="ESP86846.1"/>
    <property type="molecule type" value="Genomic_DNA"/>
</dbReference>
<dbReference type="GO" id="GO:0051536">
    <property type="term" value="F:iron-sulfur cluster binding"/>
    <property type="evidence" value="ECO:0007669"/>
    <property type="project" value="UniProtKB-KW"/>
</dbReference>
<keyword evidence="1" id="KW-0479">Metal-binding</keyword>
<evidence type="ECO:0000259" key="4">
    <source>
        <dbReference type="PROSITE" id="PS51918"/>
    </source>
</evidence>
<dbReference type="PROSITE" id="PS51918">
    <property type="entry name" value="RADICAL_SAM"/>
    <property type="match status" value="1"/>
</dbReference>
<dbReference type="Gene3D" id="3.80.30.30">
    <property type="match status" value="1"/>
</dbReference>
<comment type="caution">
    <text evidence="5">The sequence shown here is derived from an EMBL/GenBank/DDBJ whole genome shotgun (WGS) entry which is preliminary data.</text>
</comment>
<dbReference type="GO" id="GO:0003824">
    <property type="term" value="F:catalytic activity"/>
    <property type="evidence" value="ECO:0007669"/>
    <property type="project" value="InterPro"/>
</dbReference>
<dbReference type="STRING" id="1324957.K933_17222"/>
<dbReference type="InterPro" id="IPR058240">
    <property type="entry name" value="rSAM_sf"/>
</dbReference>
<evidence type="ECO:0000313" key="6">
    <source>
        <dbReference type="Proteomes" id="UP000017840"/>
    </source>
</evidence>
<dbReference type="CDD" id="cd01335">
    <property type="entry name" value="Radical_SAM"/>
    <property type="match status" value="1"/>
</dbReference>
<dbReference type="Pfam" id="PF04055">
    <property type="entry name" value="Radical_SAM"/>
    <property type="match status" value="1"/>
</dbReference>
<dbReference type="InterPro" id="IPR040086">
    <property type="entry name" value="MJ0683-like"/>
</dbReference>
<keyword evidence="3" id="KW-0411">Iron-sulfur</keyword>
<dbReference type="eggNOG" id="arCOG01290">
    <property type="taxonomic scope" value="Archaea"/>
</dbReference>
<sequence length="349" mass="39164">MQATEAEQNNIRHNTDPAKVVLGESGLYHKSLCDYVINVATGCSHGCKFCYVPSTPNVTARQEMLAEQAAVDDGQQEWGSYLLYRDDLPERLGRKLDRKQKWKQTARGRGVVMLSSGTDCYQDRRTAQITRGCVVELIDHGFPVRILTRSPAVVRDLDVFEWAVEQSQNQVGKLIRVGSSIPCLDEGQVRAIEPGAPSPQARLRALRTLSEAGIPVYVSMSPTYPTQTRDDFDQLLGQFADLKAEVVFHEPINPRGGNFQMTIDAAREAGETTLAKELERISNDREYWVEYSLKQMEWAEELGEKHGVDVHVWPDKQVIKSVGEKKAQELLRQRDAVSPERIATPSLPS</sequence>
<dbReference type="SFLD" id="SFLDS00029">
    <property type="entry name" value="Radical_SAM"/>
    <property type="match status" value="1"/>
</dbReference>
<keyword evidence="2" id="KW-0408">Iron</keyword>
<keyword evidence="6" id="KW-1185">Reference proteome</keyword>
<name>V4GN96_9EURY</name>
<dbReference type="GO" id="GO:0046872">
    <property type="term" value="F:metal ion binding"/>
    <property type="evidence" value="ECO:0007669"/>
    <property type="project" value="UniProtKB-KW"/>
</dbReference>
<feature type="domain" description="Radical SAM core" evidence="4">
    <location>
        <begin position="26"/>
        <end position="290"/>
    </location>
</feature>